<accession>A0AB33ZU22</accession>
<evidence type="ECO:0000256" key="1">
    <source>
        <dbReference type="SAM" id="Phobius"/>
    </source>
</evidence>
<keyword evidence="1" id="KW-0812">Transmembrane</keyword>
<evidence type="ECO:0000313" key="2">
    <source>
        <dbReference type="EMBL" id="GBA94920.1"/>
    </source>
</evidence>
<keyword evidence="1" id="KW-0472">Membrane</keyword>
<feature type="transmembrane region" description="Helical" evidence="1">
    <location>
        <begin position="20"/>
        <end position="43"/>
    </location>
</feature>
<comment type="caution">
    <text evidence="2">The sequence shown here is derived from an EMBL/GenBank/DDBJ whole genome shotgun (WGS) entry which is preliminary data.</text>
</comment>
<gene>
    <name evidence="2" type="ORF">LJCM1025_02920</name>
</gene>
<protein>
    <submittedName>
        <fullName evidence="2">Uncharacterized protein</fullName>
    </submittedName>
</protein>
<dbReference type="Proteomes" id="UP000250668">
    <property type="component" value="Unassembled WGS sequence"/>
</dbReference>
<sequence length="51" mass="5846">MPIVQSKRGKNTAILSFKTPAWFTTLLYISILGWVMMLIYGVFKLVKIAKK</sequence>
<dbReference type="EMBL" id="BEXJ01000001">
    <property type="protein sequence ID" value="GBA94920.1"/>
    <property type="molecule type" value="Genomic_DNA"/>
</dbReference>
<dbReference type="AlphaFoldDB" id="A0AB33ZU22"/>
<name>A0AB33ZU22_LACGS</name>
<proteinExistence type="predicted"/>
<evidence type="ECO:0000313" key="3">
    <source>
        <dbReference type="Proteomes" id="UP000250668"/>
    </source>
</evidence>
<organism evidence="2 3">
    <name type="scientific">Lactobacillus gasseri</name>
    <dbReference type="NCBI Taxonomy" id="1596"/>
    <lineage>
        <taxon>Bacteria</taxon>
        <taxon>Bacillati</taxon>
        <taxon>Bacillota</taxon>
        <taxon>Bacilli</taxon>
        <taxon>Lactobacillales</taxon>
        <taxon>Lactobacillaceae</taxon>
        <taxon>Lactobacillus</taxon>
    </lineage>
</organism>
<reference evidence="2 3" key="1">
    <citation type="journal article" date="2018" name="Int. J. Syst. Evol. Microbiol.">
        <title>Lactobacillus paragasseri sp. nov., a sister taxon of Lactobacillus gasseri, based on whole-genome sequence analyses.</title>
        <authorList>
            <person name="Tanizawa Y."/>
            <person name="Tada I."/>
            <person name="Kobayashi H."/>
            <person name="Endo A."/>
            <person name="Maeno S."/>
            <person name="Toyoda A."/>
            <person name="Arita M."/>
            <person name="Nakamura Y."/>
            <person name="Sakamoto M."/>
            <person name="Ohkuma M."/>
            <person name="Tohno M."/>
        </authorList>
    </citation>
    <scope>NUCLEOTIDE SEQUENCE [LARGE SCALE GENOMIC DNA]</scope>
    <source>
        <strain evidence="2 3">JCM 1025</strain>
    </source>
</reference>
<dbReference type="RefSeq" id="WP_252148185.1">
    <property type="nucleotide sequence ID" value="NZ_BEXJ01000001.1"/>
</dbReference>
<keyword evidence="1" id="KW-1133">Transmembrane helix</keyword>